<evidence type="ECO:0000313" key="2">
    <source>
        <dbReference type="EMBL" id="MEC0483414.1"/>
    </source>
</evidence>
<proteinExistence type="predicted"/>
<gene>
    <name evidence="1" type="ORF">AB447_222300</name>
    <name evidence="2" type="ORF">P8828_00880</name>
</gene>
<keyword evidence="4" id="KW-1185">Reference proteome</keyword>
<reference evidence="1" key="2">
    <citation type="submission" date="2015-10" db="EMBL/GenBank/DDBJ databases">
        <authorList>
            <person name="Gilbert D.G."/>
        </authorList>
    </citation>
    <scope>NUCLEOTIDE SEQUENCE</scope>
    <source>
        <strain evidence="1">GO-13</strain>
    </source>
</reference>
<evidence type="ECO:0000313" key="3">
    <source>
        <dbReference type="Proteomes" id="UP000036168"/>
    </source>
</evidence>
<accession>A0A0T6BMJ0</accession>
<dbReference type="EMBL" id="LECW02000030">
    <property type="protein sequence ID" value="KRT92714.1"/>
    <property type="molecule type" value="Genomic_DNA"/>
</dbReference>
<comment type="caution">
    <text evidence="1">The sequence shown here is derived from an EMBL/GenBank/DDBJ whole genome shotgun (WGS) entry which is preliminary data.</text>
</comment>
<dbReference type="EMBL" id="JARRTL010000004">
    <property type="protein sequence ID" value="MEC0483414.1"/>
    <property type="molecule type" value="Genomic_DNA"/>
</dbReference>
<reference evidence="1 3" key="1">
    <citation type="journal article" date="2015" name="Int. J. Syst. Evol. Microbiol.">
        <title>Bacillus glycinifermentans sp. nov., isolated from fermented soybean paste.</title>
        <authorList>
            <person name="Kim S.J."/>
            <person name="Dunlap C.A."/>
            <person name="Kwon S.W."/>
            <person name="Rooney A.P."/>
        </authorList>
    </citation>
    <scope>NUCLEOTIDE SEQUENCE [LARGE SCALE GENOMIC DNA]</scope>
    <source>
        <strain evidence="1 3">GO-13</strain>
    </source>
</reference>
<evidence type="ECO:0000313" key="1">
    <source>
        <dbReference type="EMBL" id="KRT92714.1"/>
    </source>
</evidence>
<reference evidence="2 4" key="3">
    <citation type="submission" date="2023-03" db="EMBL/GenBank/DDBJ databases">
        <title>Agriculturally important microbes genome sequencing.</title>
        <authorList>
            <person name="Dunlap C."/>
        </authorList>
    </citation>
    <scope>NUCLEOTIDE SEQUENCE [LARGE SCALE GENOMIC DNA]</scope>
    <source>
        <strain evidence="2 4">CBP-3203</strain>
    </source>
</reference>
<dbReference type="Proteomes" id="UP000036168">
    <property type="component" value="Unassembled WGS sequence"/>
</dbReference>
<protein>
    <submittedName>
        <fullName evidence="1">Uncharacterized protein</fullName>
    </submittedName>
</protein>
<dbReference type="RefSeq" id="WP_048356248.1">
    <property type="nucleotide sequence ID" value="NZ_CP023481.1"/>
</dbReference>
<sequence>MLKIILKNGRELLNDPELGLNLESKEEIEENLSVTGRYDLCTSDEGFICLSVDEIKDII</sequence>
<dbReference type="AlphaFoldDB" id="A0A0T6BMJ0"/>
<organism evidence="1 3">
    <name type="scientific">Bacillus glycinifermentans</name>
    <dbReference type="NCBI Taxonomy" id="1664069"/>
    <lineage>
        <taxon>Bacteria</taxon>
        <taxon>Bacillati</taxon>
        <taxon>Bacillota</taxon>
        <taxon>Bacilli</taxon>
        <taxon>Bacillales</taxon>
        <taxon>Bacillaceae</taxon>
        <taxon>Bacillus</taxon>
    </lineage>
</organism>
<dbReference type="Proteomes" id="UP001341297">
    <property type="component" value="Unassembled WGS sequence"/>
</dbReference>
<evidence type="ECO:0000313" key="4">
    <source>
        <dbReference type="Proteomes" id="UP001341297"/>
    </source>
</evidence>
<name>A0A0T6BMJ0_9BACI</name>